<evidence type="ECO:0000313" key="3">
    <source>
        <dbReference type="EMBL" id="QKX55611.1"/>
    </source>
</evidence>
<dbReference type="RefSeq" id="XP_035341789.1">
    <property type="nucleotide sequence ID" value="XM_035485896.1"/>
</dbReference>
<keyword evidence="2" id="KW-0472">Membrane</keyword>
<accession>A0A7H8QQ54</accession>
<dbReference type="AlphaFoldDB" id="A0A7H8QQ54"/>
<feature type="transmembrane region" description="Helical" evidence="2">
    <location>
        <begin position="48"/>
        <end position="69"/>
    </location>
</feature>
<name>A0A7H8QQ54_TALRU</name>
<dbReference type="GeneID" id="55990214"/>
<dbReference type="Proteomes" id="UP000509510">
    <property type="component" value="Chromosome II"/>
</dbReference>
<dbReference type="KEGG" id="trg:TRUGW13939_02707"/>
<evidence type="ECO:0000313" key="4">
    <source>
        <dbReference type="Proteomes" id="UP000509510"/>
    </source>
</evidence>
<organism evidence="3 4">
    <name type="scientific">Talaromyces rugulosus</name>
    <name type="common">Penicillium rugulosum</name>
    <dbReference type="NCBI Taxonomy" id="121627"/>
    <lineage>
        <taxon>Eukaryota</taxon>
        <taxon>Fungi</taxon>
        <taxon>Dikarya</taxon>
        <taxon>Ascomycota</taxon>
        <taxon>Pezizomycotina</taxon>
        <taxon>Eurotiomycetes</taxon>
        <taxon>Eurotiomycetidae</taxon>
        <taxon>Eurotiales</taxon>
        <taxon>Trichocomaceae</taxon>
        <taxon>Talaromyces</taxon>
        <taxon>Talaromyces sect. Islandici</taxon>
    </lineage>
</organism>
<keyword evidence="2" id="KW-0812">Transmembrane</keyword>
<reference evidence="4" key="1">
    <citation type="submission" date="2020-06" db="EMBL/GenBank/DDBJ databases">
        <title>A chromosome-scale genome assembly of Talaromyces rugulosus W13939.</title>
        <authorList>
            <person name="Wang B."/>
            <person name="Guo L."/>
            <person name="Ye K."/>
            <person name="Wang L."/>
        </authorList>
    </citation>
    <scope>NUCLEOTIDE SEQUENCE [LARGE SCALE GENOMIC DNA]</scope>
    <source>
        <strain evidence="4">W13939</strain>
    </source>
</reference>
<evidence type="ECO:0000256" key="1">
    <source>
        <dbReference type="SAM" id="MobiDB-lite"/>
    </source>
</evidence>
<keyword evidence="2" id="KW-1133">Transmembrane helix</keyword>
<keyword evidence="4" id="KW-1185">Reference proteome</keyword>
<proteinExistence type="predicted"/>
<gene>
    <name evidence="3" type="ORF">TRUGW13939_02707</name>
</gene>
<feature type="region of interest" description="Disordered" evidence="1">
    <location>
        <begin position="176"/>
        <end position="198"/>
    </location>
</feature>
<sequence length="198" mass="21995">MTEHTVTITITTTTTVTKSMVTTTTDACKPTDLVKLIGIQMFGQARDIVSVLIPTLSLMFALCVGLWLAHRHIVVRPRQEHEYAMALLETQRASVTAPPPGTSIHVPRIPYERWRPNRPNLWKRFCGLFMGHRNITLSYQPTNLFSTRLSEPPAGNNPPNPPNPVHFNLELPILASNGTGRPQVRGEGDGLENLVEGD</sequence>
<dbReference type="EMBL" id="CP055899">
    <property type="protein sequence ID" value="QKX55611.1"/>
    <property type="molecule type" value="Genomic_DNA"/>
</dbReference>
<protein>
    <submittedName>
        <fullName evidence="3">Uncharacterized protein</fullName>
    </submittedName>
</protein>
<evidence type="ECO:0000256" key="2">
    <source>
        <dbReference type="SAM" id="Phobius"/>
    </source>
</evidence>